<protein>
    <submittedName>
        <fullName evidence="4">Ankyrin repeat protein</fullName>
    </submittedName>
</protein>
<evidence type="ECO:0000259" key="3">
    <source>
        <dbReference type="Pfam" id="PF24883"/>
    </source>
</evidence>
<feature type="domain" description="Nephrocystin 3-like N-terminal" evidence="3">
    <location>
        <begin position="200"/>
        <end position="245"/>
    </location>
</feature>
<keyword evidence="5" id="KW-1185">Reference proteome</keyword>
<gene>
    <name evidence="4" type="ORF">GQ607_009645</name>
</gene>
<proteinExistence type="predicted"/>
<dbReference type="PANTHER" id="PTHR10039">
    <property type="entry name" value="AMELOGENIN"/>
    <property type="match status" value="1"/>
</dbReference>
<feature type="non-terminal residue" evidence="4">
    <location>
        <position position="1"/>
    </location>
</feature>
<dbReference type="AlphaFoldDB" id="A0A8H3W623"/>
<feature type="coiled-coil region" evidence="2">
    <location>
        <begin position="65"/>
        <end position="92"/>
    </location>
</feature>
<dbReference type="Proteomes" id="UP000434172">
    <property type="component" value="Unassembled WGS sequence"/>
</dbReference>
<comment type="caution">
    <text evidence="4">The sequence shown here is derived from an EMBL/GenBank/DDBJ whole genome shotgun (WGS) entry which is preliminary data.</text>
</comment>
<sequence>MDPGTALAVVGLSLQVLGGLKEYYNSWKDCDDDVKQFREAMQRLTTMLDHLKSVLSKPHLDPGLVSAINDVYDNLKESAEKMERLLKKVRDLGPPSSMLQKLRQIGRRACYPFRSGTISHFMGFVADMTDDLSLAMQVLTLNTIAEGQGRHASLQDAVAVMDSKQDEGWKRFQRKEFWDWLDPPDHVSSHDHAATLRERGTGGWFVNGDVLAQWISQPRSRLWLHGGAGAGKTVLCSTIIETLKLHSGLNSLPERVKDQIRDKLVYQSNGMFRWTALQMQHLKKLRLFRPYDVMRVLESLPRDLYGTYDRILSRLDSMYTQEASRALKWLCFAARPMFVEEVAEACIIEARSQQPVEADRQMNPADIVEILSGLVVAQPELEEGHQPSARRHTLTLAHFSVKEYLVSKRTFPVQEMDLPFEAGLAHSVILESCVAYIQHCYQTARHKGLDLDLPVQHYACNYWPEHAAQARGQGSQEALQLAADMLQSPNVSFYWIQNGQVYWLAEDLSLEFGSFKESPYATGNEFGHAEFVTCYPIFHVTLCKLVELAWILLQNRSKSTLHIPRHLSATEAAVIAEHIPTINLLASFGACWEQSLTLALRRRQSGMAKELLNGYCEGEGFDIIFAARYHDANVMKLLTLSLDNFSDVNIARALETTQRNGKIKSGQVLLHALIEHPHSGAANKPTNRLEGAIKSATKWDLHWALEAVVRYAEVPSSGSRNVLYNKCFRFASNHACSSVMSALLKNHSMTGINFTTFIRALKLAVKRGDA</sequence>
<evidence type="ECO:0000313" key="5">
    <source>
        <dbReference type="Proteomes" id="UP000434172"/>
    </source>
</evidence>
<evidence type="ECO:0000313" key="4">
    <source>
        <dbReference type="EMBL" id="KAF0323101.1"/>
    </source>
</evidence>
<dbReference type="Pfam" id="PF24883">
    <property type="entry name" value="NPHP3_N"/>
    <property type="match status" value="1"/>
</dbReference>
<accession>A0A8H3W623</accession>
<dbReference type="InterPro" id="IPR056884">
    <property type="entry name" value="NPHP3-like_N"/>
</dbReference>
<evidence type="ECO:0000256" key="2">
    <source>
        <dbReference type="SAM" id="Coils"/>
    </source>
</evidence>
<evidence type="ECO:0000256" key="1">
    <source>
        <dbReference type="ARBA" id="ARBA00022737"/>
    </source>
</evidence>
<keyword evidence="2" id="KW-0175">Coiled coil</keyword>
<name>A0A8H3W623_9PEZI</name>
<dbReference type="OrthoDB" id="366390at2759"/>
<dbReference type="EMBL" id="WOWK01000055">
    <property type="protein sequence ID" value="KAF0323101.1"/>
    <property type="molecule type" value="Genomic_DNA"/>
</dbReference>
<organism evidence="4 5">
    <name type="scientific">Colletotrichum asianum</name>
    <dbReference type="NCBI Taxonomy" id="702518"/>
    <lineage>
        <taxon>Eukaryota</taxon>
        <taxon>Fungi</taxon>
        <taxon>Dikarya</taxon>
        <taxon>Ascomycota</taxon>
        <taxon>Pezizomycotina</taxon>
        <taxon>Sordariomycetes</taxon>
        <taxon>Hypocreomycetidae</taxon>
        <taxon>Glomerellales</taxon>
        <taxon>Glomerellaceae</taxon>
        <taxon>Colletotrichum</taxon>
        <taxon>Colletotrichum gloeosporioides species complex</taxon>
    </lineage>
</organism>
<keyword evidence="1" id="KW-0677">Repeat</keyword>
<dbReference type="PANTHER" id="PTHR10039:SF16">
    <property type="entry name" value="GPI INOSITOL-DEACYLASE"/>
    <property type="match status" value="1"/>
</dbReference>
<reference evidence="4 5" key="1">
    <citation type="submission" date="2019-12" db="EMBL/GenBank/DDBJ databases">
        <title>A genome sequence resource for the geographically widespread anthracnose pathogen Colletotrichum asianum.</title>
        <authorList>
            <person name="Meng Y."/>
        </authorList>
    </citation>
    <scope>NUCLEOTIDE SEQUENCE [LARGE SCALE GENOMIC DNA]</scope>
    <source>
        <strain evidence="4 5">ICMP 18580</strain>
    </source>
</reference>